<keyword evidence="2" id="KW-1185">Reference proteome</keyword>
<evidence type="ECO:0000313" key="1">
    <source>
        <dbReference type="EMBL" id="SLM32977.1"/>
    </source>
</evidence>
<gene>
    <name evidence="1" type="ORF">MTBBW1_830049</name>
</gene>
<dbReference type="STRING" id="1246637.MTBBW1_830049"/>
<dbReference type="RefSeq" id="WP_080802983.1">
    <property type="nucleotide sequence ID" value="NZ_LT828544.1"/>
</dbReference>
<organism evidence="1 2">
    <name type="scientific">Desulfamplus magnetovallimortis</name>
    <dbReference type="NCBI Taxonomy" id="1246637"/>
    <lineage>
        <taxon>Bacteria</taxon>
        <taxon>Pseudomonadati</taxon>
        <taxon>Thermodesulfobacteriota</taxon>
        <taxon>Desulfobacteria</taxon>
        <taxon>Desulfobacterales</taxon>
        <taxon>Desulfobacteraceae</taxon>
        <taxon>Desulfamplus</taxon>
    </lineage>
</organism>
<protein>
    <submittedName>
        <fullName evidence="1">Uncharacterized protein</fullName>
    </submittedName>
</protein>
<accession>A0A1W1HKD1</accession>
<name>A0A1W1HKD1_9BACT</name>
<sequence>MYNGHIVIDCNGMETIFDSIGNINFDRDQLLVTVRSQNEIAGWHWDGFAALFQHLSDGSASLQGHEAKCEAMLGFKGGQEKLMTVSGFKAVELNPSSNLVLIKGSTHSAFINCDFLKWYRIYNRHL</sequence>
<dbReference type="Proteomes" id="UP000191931">
    <property type="component" value="Unassembled WGS sequence"/>
</dbReference>
<dbReference type="OrthoDB" id="9889934at2"/>
<evidence type="ECO:0000313" key="2">
    <source>
        <dbReference type="Proteomes" id="UP000191931"/>
    </source>
</evidence>
<dbReference type="AlphaFoldDB" id="A0A1W1HKD1"/>
<proteinExistence type="predicted"/>
<dbReference type="EMBL" id="FWEV01000329">
    <property type="protein sequence ID" value="SLM32977.1"/>
    <property type="molecule type" value="Genomic_DNA"/>
</dbReference>
<reference evidence="1 2" key="1">
    <citation type="submission" date="2017-03" db="EMBL/GenBank/DDBJ databases">
        <authorList>
            <person name="Afonso C.L."/>
            <person name="Miller P.J."/>
            <person name="Scott M.A."/>
            <person name="Spackman E."/>
            <person name="Goraichik I."/>
            <person name="Dimitrov K.M."/>
            <person name="Suarez D.L."/>
            <person name="Swayne D.E."/>
        </authorList>
    </citation>
    <scope>NUCLEOTIDE SEQUENCE [LARGE SCALE GENOMIC DNA]</scope>
    <source>
        <strain evidence="1">PRJEB14757</strain>
    </source>
</reference>